<keyword evidence="6" id="KW-0547">Nucleotide-binding</keyword>
<dbReference type="NCBIfam" id="TIGR00081">
    <property type="entry name" value="purC"/>
    <property type="match status" value="1"/>
</dbReference>
<accession>A0A9P7ZEI9</accession>
<evidence type="ECO:0000256" key="7">
    <source>
        <dbReference type="ARBA" id="ARBA00022755"/>
    </source>
</evidence>
<dbReference type="NCBIfam" id="NF010568">
    <property type="entry name" value="PRK13961.1"/>
    <property type="match status" value="1"/>
</dbReference>
<dbReference type="CDD" id="cd01414">
    <property type="entry name" value="SAICAR_synt_Sc"/>
    <property type="match status" value="1"/>
</dbReference>
<keyword evidence="8" id="KW-0067">ATP-binding</keyword>
<evidence type="ECO:0000256" key="1">
    <source>
        <dbReference type="ARBA" id="ARBA00004672"/>
    </source>
</evidence>
<dbReference type="PROSITE" id="PS01057">
    <property type="entry name" value="SAICAR_SYNTHETASE_1"/>
    <property type="match status" value="1"/>
</dbReference>
<dbReference type="OrthoDB" id="9991235at2759"/>
<evidence type="ECO:0000256" key="3">
    <source>
        <dbReference type="ARBA" id="ARBA00012217"/>
    </source>
</evidence>
<keyword evidence="5" id="KW-0436">Ligase</keyword>
<dbReference type="HAMAP" id="MF_00137">
    <property type="entry name" value="SAICAR_synth"/>
    <property type="match status" value="1"/>
</dbReference>
<evidence type="ECO:0000259" key="10">
    <source>
        <dbReference type="Pfam" id="PF01259"/>
    </source>
</evidence>
<name>A0A9P7ZEI9_9HYPO</name>
<proteinExistence type="inferred from homology"/>
<comment type="caution">
    <text evidence="11">The sequence shown here is derived from an EMBL/GenBank/DDBJ whole genome shotgun (WGS) entry which is preliminary data.</text>
</comment>
<evidence type="ECO:0000256" key="5">
    <source>
        <dbReference type="ARBA" id="ARBA00022598"/>
    </source>
</evidence>
<dbReference type="AlphaFoldDB" id="A0A9P7ZEI9"/>
<sequence>MSTQVHAVTSIDLQNLEKIATGKVRELYKLDDATLLMAVTDRISAYDVVLETGIPEKGAVLCQISAHWFEVLAKAVPELKHHVLSLQPPSQGVSTIEFEALKGRCLQIRKLKVFPIEAIVRGYLTGSAWKEYQTSGTVHGEKQAEGLRLSSAFPEPIFTPSTKAEQGDSDENISRERAAEIIGAKYAEKIETLALKLYTVARDYAAERGIILADTKFEFGLDEATDEVILVDEVLTPDSSRFWPAPVKVGVDQPSFDKQFVRDYLTENGLKGKTGVELPATVVEETRAKYKEVFEKLTGKSLEDTLAAL</sequence>
<comment type="similarity">
    <text evidence="2">Belongs to the SAICAR synthetase family.</text>
</comment>
<gene>
    <name evidence="11" type="ORF">F5Z01DRAFT_666798</name>
</gene>
<dbReference type="GO" id="GO:0005524">
    <property type="term" value="F:ATP binding"/>
    <property type="evidence" value="ECO:0007669"/>
    <property type="project" value="UniProtKB-KW"/>
</dbReference>
<protein>
    <recommendedName>
        <fullName evidence="4">Phosphoribosylaminoimidazole-succinocarboxamide synthase</fullName>
        <ecNumber evidence="3">6.3.2.6</ecNumber>
    </recommendedName>
    <alternativeName>
        <fullName evidence="9">SAICAR synthetase</fullName>
    </alternativeName>
</protein>
<evidence type="ECO:0000256" key="2">
    <source>
        <dbReference type="ARBA" id="ARBA00010190"/>
    </source>
</evidence>
<dbReference type="SUPFAM" id="SSF56104">
    <property type="entry name" value="SAICAR synthase-like"/>
    <property type="match status" value="1"/>
</dbReference>
<dbReference type="InterPro" id="IPR001636">
    <property type="entry name" value="SAICAR_synth"/>
</dbReference>
<dbReference type="GeneID" id="70295160"/>
<reference evidence="11" key="1">
    <citation type="journal article" date="2021" name="IMA Fungus">
        <title>Genomic characterization of three marine fungi, including Emericellopsis atlantica sp. nov. with signatures of a generalist lifestyle and marine biomass degradation.</title>
        <authorList>
            <person name="Hagestad O.C."/>
            <person name="Hou L."/>
            <person name="Andersen J.H."/>
            <person name="Hansen E.H."/>
            <person name="Altermark B."/>
            <person name="Li C."/>
            <person name="Kuhnert E."/>
            <person name="Cox R.J."/>
            <person name="Crous P.W."/>
            <person name="Spatafora J.W."/>
            <person name="Lail K."/>
            <person name="Amirebrahimi M."/>
            <person name="Lipzen A."/>
            <person name="Pangilinan J."/>
            <person name="Andreopoulos W."/>
            <person name="Hayes R.D."/>
            <person name="Ng V."/>
            <person name="Grigoriev I.V."/>
            <person name="Jackson S.A."/>
            <person name="Sutton T.D.S."/>
            <person name="Dobson A.D.W."/>
            <person name="Rama T."/>
        </authorList>
    </citation>
    <scope>NUCLEOTIDE SEQUENCE</scope>
    <source>
        <strain evidence="11">TS7</strain>
    </source>
</reference>
<comment type="pathway">
    <text evidence="1">Purine metabolism; IMP biosynthesis via de novo pathway; 5-amino-1-(5-phospho-D-ribosyl)imidazole-4-carboxamide from 5-amino-1-(5-phospho-D-ribosyl)imidazole-4-carboxylate: step 1/2.</text>
</comment>
<dbReference type="GO" id="GO:0004639">
    <property type="term" value="F:phosphoribosylaminoimidazolesuccinocarboxamide synthase activity"/>
    <property type="evidence" value="ECO:0007669"/>
    <property type="project" value="UniProtKB-EC"/>
</dbReference>
<dbReference type="PANTHER" id="PTHR43700:SF1">
    <property type="entry name" value="PHOSPHORIBOSYLAMINOIMIDAZOLE-SUCCINOCARBOXAMIDE SYNTHASE"/>
    <property type="match status" value="1"/>
</dbReference>
<dbReference type="Proteomes" id="UP000887229">
    <property type="component" value="Unassembled WGS sequence"/>
</dbReference>
<dbReference type="Pfam" id="PF01259">
    <property type="entry name" value="SAICAR_synt"/>
    <property type="match status" value="1"/>
</dbReference>
<dbReference type="GO" id="GO:0006189">
    <property type="term" value="P:'de novo' IMP biosynthetic process"/>
    <property type="evidence" value="ECO:0007669"/>
    <property type="project" value="TreeGrafter"/>
</dbReference>
<dbReference type="Gene3D" id="3.30.470.20">
    <property type="entry name" value="ATP-grasp fold, B domain"/>
    <property type="match status" value="1"/>
</dbReference>
<dbReference type="InterPro" id="IPR018236">
    <property type="entry name" value="SAICAR_synthetase_CS"/>
</dbReference>
<dbReference type="EC" id="6.3.2.6" evidence="3"/>
<dbReference type="Gene3D" id="3.30.200.20">
    <property type="entry name" value="Phosphorylase Kinase, domain 1"/>
    <property type="match status" value="1"/>
</dbReference>
<keyword evidence="7" id="KW-0658">Purine biosynthesis</keyword>
<feature type="domain" description="SAICAR synthetase/ADE2 N-terminal" evidence="10">
    <location>
        <begin position="19"/>
        <end position="273"/>
    </location>
</feature>
<dbReference type="EMBL" id="MU251281">
    <property type="protein sequence ID" value="KAG9250187.1"/>
    <property type="molecule type" value="Genomic_DNA"/>
</dbReference>
<dbReference type="GO" id="GO:0005737">
    <property type="term" value="C:cytoplasm"/>
    <property type="evidence" value="ECO:0007669"/>
    <property type="project" value="TreeGrafter"/>
</dbReference>
<evidence type="ECO:0000313" key="12">
    <source>
        <dbReference type="Proteomes" id="UP000887229"/>
    </source>
</evidence>
<evidence type="ECO:0000256" key="6">
    <source>
        <dbReference type="ARBA" id="ARBA00022741"/>
    </source>
</evidence>
<dbReference type="PANTHER" id="PTHR43700">
    <property type="entry name" value="PHOSPHORIBOSYLAMINOIMIDAZOLE-SUCCINOCARBOXAMIDE SYNTHASE"/>
    <property type="match status" value="1"/>
</dbReference>
<evidence type="ECO:0000256" key="8">
    <source>
        <dbReference type="ARBA" id="ARBA00022840"/>
    </source>
</evidence>
<evidence type="ECO:0000256" key="9">
    <source>
        <dbReference type="ARBA" id="ARBA00030409"/>
    </source>
</evidence>
<dbReference type="RefSeq" id="XP_046114111.1">
    <property type="nucleotide sequence ID" value="XM_046264257.1"/>
</dbReference>
<organism evidence="11 12">
    <name type="scientific">Emericellopsis atlantica</name>
    <dbReference type="NCBI Taxonomy" id="2614577"/>
    <lineage>
        <taxon>Eukaryota</taxon>
        <taxon>Fungi</taxon>
        <taxon>Dikarya</taxon>
        <taxon>Ascomycota</taxon>
        <taxon>Pezizomycotina</taxon>
        <taxon>Sordariomycetes</taxon>
        <taxon>Hypocreomycetidae</taxon>
        <taxon>Hypocreales</taxon>
        <taxon>Bionectriaceae</taxon>
        <taxon>Emericellopsis</taxon>
    </lineage>
</organism>
<evidence type="ECO:0000313" key="11">
    <source>
        <dbReference type="EMBL" id="KAG9250187.1"/>
    </source>
</evidence>
<dbReference type="InterPro" id="IPR028923">
    <property type="entry name" value="SAICAR_synt/ADE2_N"/>
</dbReference>
<dbReference type="FunFam" id="3.30.470.20:FF:000015">
    <property type="entry name" value="Phosphoribosylaminoimidazole-succinocarboxamide synthase"/>
    <property type="match status" value="1"/>
</dbReference>
<keyword evidence="12" id="KW-1185">Reference proteome</keyword>
<evidence type="ECO:0000256" key="4">
    <source>
        <dbReference type="ARBA" id="ARBA00016460"/>
    </source>
</evidence>
<dbReference type="PROSITE" id="PS01058">
    <property type="entry name" value="SAICAR_SYNTHETASE_2"/>
    <property type="match status" value="1"/>
</dbReference>